<gene>
    <name evidence="1" type="ORF">ANN_27408</name>
</gene>
<accession>A0ABQ8RVS6</accession>
<dbReference type="Proteomes" id="UP001148838">
    <property type="component" value="Unassembled WGS sequence"/>
</dbReference>
<protein>
    <submittedName>
        <fullName evidence="1">Uncharacterized protein</fullName>
    </submittedName>
</protein>
<comment type="caution">
    <text evidence="1">The sequence shown here is derived from an EMBL/GenBank/DDBJ whole genome shotgun (WGS) entry which is preliminary data.</text>
</comment>
<dbReference type="EMBL" id="JAJSOF020000041">
    <property type="protein sequence ID" value="KAJ4425783.1"/>
    <property type="molecule type" value="Genomic_DNA"/>
</dbReference>
<organism evidence="1 2">
    <name type="scientific">Periplaneta americana</name>
    <name type="common">American cockroach</name>
    <name type="synonym">Blatta americana</name>
    <dbReference type="NCBI Taxonomy" id="6978"/>
    <lineage>
        <taxon>Eukaryota</taxon>
        <taxon>Metazoa</taxon>
        <taxon>Ecdysozoa</taxon>
        <taxon>Arthropoda</taxon>
        <taxon>Hexapoda</taxon>
        <taxon>Insecta</taxon>
        <taxon>Pterygota</taxon>
        <taxon>Neoptera</taxon>
        <taxon>Polyneoptera</taxon>
        <taxon>Dictyoptera</taxon>
        <taxon>Blattodea</taxon>
        <taxon>Blattoidea</taxon>
        <taxon>Blattidae</taxon>
        <taxon>Blattinae</taxon>
        <taxon>Periplaneta</taxon>
    </lineage>
</organism>
<keyword evidence="2" id="KW-1185">Reference proteome</keyword>
<name>A0ABQ8RVS6_PERAM</name>
<dbReference type="InterPro" id="IPR036397">
    <property type="entry name" value="RNaseH_sf"/>
</dbReference>
<reference evidence="1 2" key="1">
    <citation type="journal article" date="2022" name="Allergy">
        <title>Genome assembly and annotation of Periplaneta americana reveal a comprehensive cockroach allergen profile.</title>
        <authorList>
            <person name="Wang L."/>
            <person name="Xiong Q."/>
            <person name="Saelim N."/>
            <person name="Wang L."/>
            <person name="Nong W."/>
            <person name="Wan A.T."/>
            <person name="Shi M."/>
            <person name="Liu X."/>
            <person name="Cao Q."/>
            <person name="Hui J.H.L."/>
            <person name="Sookrung N."/>
            <person name="Leung T.F."/>
            <person name="Tungtrongchitr A."/>
            <person name="Tsui S.K.W."/>
        </authorList>
    </citation>
    <scope>NUCLEOTIDE SEQUENCE [LARGE SCALE GENOMIC DNA]</scope>
    <source>
        <strain evidence="1">PWHHKU_190912</strain>
    </source>
</reference>
<sequence>MRNLHWEQNRISTLSNKKQDGLIVTRRFDCLLAPEVLAEFPEYRRSTSEATPVAQEGQQDKKLSQIQFGPRVQRQVDGFTSKFGNICVTRSSPGKPTSQLHKQYLEEVRKTYVKEQPFLLILDSWEGQDRWIGRGSLTPWPARSPNLNSLDFWLWRRMKEPGYFQRVRDFLRRRAEECIPRNGFIMSTSYEPVFCFSCEIIFNL</sequence>
<dbReference type="Gene3D" id="3.30.420.10">
    <property type="entry name" value="Ribonuclease H-like superfamily/Ribonuclease H"/>
    <property type="match status" value="1"/>
</dbReference>
<evidence type="ECO:0000313" key="2">
    <source>
        <dbReference type="Proteomes" id="UP001148838"/>
    </source>
</evidence>
<evidence type="ECO:0000313" key="1">
    <source>
        <dbReference type="EMBL" id="KAJ4425783.1"/>
    </source>
</evidence>
<proteinExistence type="predicted"/>